<name>A0A0M9DIZ7_9BACI</name>
<evidence type="ECO:0000256" key="4">
    <source>
        <dbReference type="ARBA" id="ARBA00022519"/>
    </source>
</evidence>
<evidence type="ECO:0000256" key="7">
    <source>
        <dbReference type="ARBA" id="ARBA00023136"/>
    </source>
</evidence>
<dbReference type="InterPro" id="IPR055348">
    <property type="entry name" value="DctQ"/>
</dbReference>
<evidence type="ECO:0000256" key="1">
    <source>
        <dbReference type="ARBA" id="ARBA00004429"/>
    </source>
</evidence>
<keyword evidence="7 9" id="KW-0472">Membrane</keyword>
<dbReference type="EMBL" id="LGCI01000010">
    <property type="protein sequence ID" value="KOY81396.1"/>
    <property type="molecule type" value="Genomic_DNA"/>
</dbReference>
<feature type="transmembrane region" description="Helical" evidence="9">
    <location>
        <begin position="7"/>
        <end position="32"/>
    </location>
</feature>
<evidence type="ECO:0000256" key="2">
    <source>
        <dbReference type="ARBA" id="ARBA00022448"/>
    </source>
</evidence>
<comment type="caution">
    <text evidence="11">The sequence shown here is derived from an EMBL/GenBank/DDBJ whole genome shotgun (WGS) entry which is preliminary data.</text>
</comment>
<evidence type="ECO:0000256" key="8">
    <source>
        <dbReference type="ARBA" id="ARBA00038436"/>
    </source>
</evidence>
<protein>
    <submittedName>
        <fullName evidence="11">C4-dicarboxylate ABC transporter permease</fullName>
    </submittedName>
</protein>
<keyword evidence="3" id="KW-1003">Cell membrane</keyword>
<dbReference type="GO" id="GO:0022857">
    <property type="term" value="F:transmembrane transporter activity"/>
    <property type="evidence" value="ECO:0007669"/>
    <property type="project" value="TreeGrafter"/>
</dbReference>
<evidence type="ECO:0000313" key="11">
    <source>
        <dbReference type="EMBL" id="KOY81396.1"/>
    </source>
</evidence>
<gene>
    <name evidence="11" type="ORF">ADM90_19950</name>
</gene>
<reference evidence="11 12" key="1">
    <citation type="submission" date="2015-07" db="EMBL/GenBank/DDBJ databases">
        <title>Genome sequencing project for genomic taxonomy and phylogenomics of Bacillus-like bacteria.</title>
        <authorList>
            <person name="Liu B."/>
            <person name="Wang J."/>
            <person name="Zhu Y."/>
            <person name="Liu G."/>
            <person name="Chen Q."/>
            <person name="Chen Z."/>
            <person name="Che J."/>
            <person name="Ge C."/>
            <person name="Shi H."/>
            <person name="Pan Z."/>
            <person name="Liu X."/>
        </authorList>
    </citation>
    <scope>NUCLEOTIDE SEQUENCE [LARGE SCALE GENOMIC DNA]</scope>
    <source>
        <strain evidence="11 12">DSM 54</strain>
    </source>
</reference>
<evidence type="ECO:0000313" key="12">
    <source>
        <dbReference type="Proteomes" id="UP000037977"/>
    </source>
</evidence>
<dbReference type="PANTHER" id="PTHR35011:SF2">
    <property type="entry name" value="2,3-DIKETO-L-GULONATE TRAP TRANSPORTER SMALL PERMEASE PROTEIN YIAM"/>
    <property type="match status" value="1"/>
</dbReference>
<feature type="transmembrane region" description="Helical" evidence="9">
    <location>
        <begin position="125"/>
        <end position="146"/>
    </location>
</feature>
<dbReference type="InterPro" id="IPR007387">
    <property type="entry name" value="TRAP_DctQ"/>
</dbReference>
<dbReference type="GO" id="GO:0005886">
    <property type="term" value="C:plasma membrane"/>
    <property type="evidence" value="ECO:0007669"/>
    <property type="project" value="UniProtKB-SubCell"/>
</dbReference>
<evidence type="ECO:0000256" key="6">
    <source>
        <dbReference type="ARBA" id="ARBA00022989"/>
    </source>
</evidence>
<evidence type="ECO:0000256" key="9">
    <source>
        <dbReference type="SAM" id="Phobius"/>
    </source>
</evidence>
<dbReference type="GO" id="GO:0015740">
    <property type="term" value="P:C4-dicarboxylate transport"/>
    <property type="evidence" value="ECO:0007669"/>
    <property type="project" value="TreeGrafter"/>
</dbReference>
<evidence type="ECO:0000256" key="3">
    <source>
        <dbReference type="ARBA" id="ARBA00022475"/>
    </source>
</evidence>
<dbReference type="Pfam" id="PF04290">
    <property type="entry name" value="DctQ"/>
    <property type="match status" value="1"/>
</dbReference>
<comment type="subcellular location">
    <subcellularLocation>
        <location evidence="1">Cell inner membrane</location>
        <topology evidence="1">Multi-pass membrane protein</topology>
    </subcellularLocation>
</comment>
<sequence length="165" mass="19042">MKALYKLWGYLEEILAGIFFVAGIVLIFYGVLMRYIFNEPQAWVEELARYAIIWGTFLGFGLALKHNQHIQVDILYDKLKPSMKRLLDLVATGLSIAFCVIYTYYGFVLVENRYTSGMVSLDIGIPMWIVYLVLPLSGILFLLRFVERLVNILRGKDEEYANPLT</sequence>
<dbReference type="RefSeq" id="WP_053996642.1">
    <property type="nucleotide sequence ID" value="NZ_CP065643.1"/>
</dbReference>
<keyword evidence="6 9" id="KW-1133">Transmembrane helix</keyword>
<evidence type="ECO:0000256" key="5">
    <source>
        <dbReference type="ARBA" id="ARBA00022692"/>
    </source>
</evidence>
<accession>A0A0M9DIZ7</accession>
<comment type="similarity">
    <text evidence="8">Belongs to the TRAP transporter small permease family.</text>
</comment>
<feature type="transmembrane region" description="Helical" evidence="9">
    <location>
        <begin position="86"/>
        <end position="105"/>
    </location>
</feature>
<keyword evidence="2" id="KW-0813">Transport</keyword>
<dbReference type="Proteomes" id="UP000037977">
    <property type="component" value="Unassembled WGS sequence"/>
</dbReference>
<dbReference type="AlphaFoldDB" id="A0A0M9DIZ7"/>
<proteinExistence type="inferred from homology"/>
<dbReference type="OrthoDB" id="9815614at2"/>
<dbReference type="PATRIC" id="fig|33935.3.peg.2817"/>
<dbReference type="PANTHER" id="PTHR35011">
    <property type="entry name" value="2,3-DIKETO-L-GULONATE TRAP TRANSPORTER SMALL PERMEASE PROTEIN YIAM"/>
    <property type="match status" value="1"/>
</dbReference>
<evidence type="ECO:0000259" key="10">
    <source>
        <dbReference type="Pfam" id="PF04290"/>
    </source>
</evidence>
<feature type="transmembrane region" description="Helical" evidence="9">
    <location>
        <begin position="47"/>
        <end position="65"/>
    </location>
</feature>
<feature type="domain" description="Tripartite ATP-independent periplasmic transporters DctQ component" evidence="10">
    <location>
        <begin position="24"/>
        <end position="154"/>
    </location>
</feature>
<organism evidence="11 12">
    <name type="scientific">Lysinibacillus macroides</name>
    <dbReference type="NCBI Taxonomy" id="33935"/>
    <lineage>
        <taxon>Bacteria</taxon>
        <taxon>Bacillati</taxon>
        <taxon>Bacillota</taxon>
        <taxon>Bacilli</taxon>
        <taxon>Bacillales</taxon>
        <taxon>Bacillaceae</taxon>
        <taxon>Lysinibacillus</taxon>
    </lineage>
</organism>
<keyword evidence="4" id="KW-0997">Cell inner membrane</keyword>
<keyword evidence="5 9" id="KW-0812">Transmembrane</keyword>
<dbReference type="STRING" id="33935.ADM90_19950"/>
<keyword evidence="12" id="KW-1185">Reference proteome</keyword>